<evidence type="ECO:0000256" key="1">
    <source>
        <dbReference type="SAM" id="Phobius"/>
    </source>
</evidence>
<dbReference type="WBParaSite" id="SVE_0495300.1">
    <property type="protein sequence ID" value="SVE_0495300.1"/>
    <property type="gene ID" value="SVE_0495300"/>
</dbReference>
<protein>
    <submittedName>
        <fullName evidence="3">Serpentine receptor class gamma</fullName>
    </submittedName>
</protein>
<feature type="transmembrane region" description="Helical" evidence="1">
    <location>
        <begin position="30"/>
        <end position="56"/>
    </location>
</feature>
<sequence length="221" mass="25361">MCYVLQNSSDINIGFRAKWMSNNAAWYNSFLVTSILSFIFLAISFIVNVSTLLILIKMSKETNKTTTQGNVKSKFNFARERNFFLTALTSFIGQLILGIDNYASGYFNQTKQYNNFYIMVMMFPIVNDLTIFPSVWLLLYVSTPMRKIILSVFKRKKSIEITIQNKRTTILTGERLNLLFSTDSSAELYGHHSSQRLQEPSKPDALVCNLCYNLLSRETTA</sequence>
<keyword evidence="1" id="KW-0812">Transmembrane</keyword>
<reference evidence="3" key="2">
    <citation type="submission" date="2015-08" db="UniProtKB">
        <authorList>
            <consortium name="WormBaseParasite"/>
        </authorList>
    </citation>
    <scope>IDENTIFICATION</scope>
</reference>
<proteinExistence type="predicted"/>
<dbReference type="Pfam" id="PF10323">
    <property type="entry name" value="7TM_GPCR_Srv"/>
    <property type="match status" value="1"/>
</dbReference>
<evidence type="ECO:0000313" key="3">
    <source>
        <dbReference type="WBParaSite" id="SVE_0495300.1"/>
    </source>
</evidence>
<name>A0A0K0F805_STRVS</name>
<dbReference type="InterPro" id="IPR019426">
    <property type="entry name" value="7TM_GPCR_serpentine_rcpt_Srv"/>
</dbReference>
<keyword evidence="2" id="KW-1185">Reference proteome</keyword>
<organism evidence="2 3">
    <name type="scientific">Strongyloides venezuelensis</name>
    <name type="common">Threadworm</name>
    <dbReference type="NCBI Taxonomy" id="75913"/>
    <lineage>
        <taxon>Eukaryota</taxon>
        <taxon>Metazoa</taxon>
        <taxon>Ecdysozoa</taxon>
        <taxon>Nematoda</taxon>
        <taxon>Chromadorea</taxon>
        <taxon>Rhabditida</taxon>
        <taxon>Tylenchina</taxon>
        <taxon>Panagrolaimomorpha</taxon>
        <taxon>Strongyloidoidea</taxon>
        <taxon>Strongyloididae</taxon>
        <taxon>Strongyloides</taxon>
    </lineage>
</organism>
<keyword evidence="1" id="KW-1133">Transmembrane helix</keyword>
<keyword evidence="1" id="KW-0472">Membrane</keyword>
<evidence type="ECO:0000313" key="2">
    <source>
        <dbReference type="Proteomes" id="UP000035680"/>
    </source>
</evidence>
<dbReference type="Proteomes" id="UP000035680">
    <property type="component" value="Unassembled WGS sequence"/>
</dbReference>
<feature type="transmembrane region" description="Helical" evidence="1">
    <location>
        <begin position="83"/>
        <end position="104"/>
    </location>
</feature>
<reference evidence="2" key="1">
    <citation type="submission" date="2014-07" db="EMBL/GenBank/DDBJ databases">
        <authorList>
            <person name="Martin A.A"/>
            <person name="De Silva N."/>
        </authorList>
    </citation>
    <scope>NUCLEOTIDE SEQUENCE</scope>
</reference>
<dbReference type="AlphaFoldDB" id="A0A0K0F805"/>
<accession>A0A0K0F805</accession>
<feature type="transmembrane region" description="Helical" evidence="1">
    <location>
        <begin position="116"/>
        <end position="141"/>
    </location>
</feature>